<reference evidence="1 2" key="1">
    <citation type="journal article" date="2011" name="Genome Biol.">
        <title>Comparative genome sequence analysis underscores mycoparasitism as the ancestral life style of Trichoderma.</title>
        <authorList>
            <person name="Kubicek C.P."/>
            <person name="Herrera-Estrella A."/>
            <person name="Seidl-Seiboth V."/>
            <person name="Martinez D.A."/>
            <person name="Druzhinina I.S."/>
            <person name="Thon M."/>
            <person name="Zeilinger S."/>
            <person name="Casas-Flores S."/>
            <person name="Horwitz B.A."/>
            <person name="Mukherjee P.K."/>
            <person name="Mukherjee M."/>
            <person name="Kredics L."/>
            <person name="Alcaraz L.D."/>
            <person name="Aerts A."/>
            <person name="Antal Z."/>
            <person name="Atanasova L."/>
            <person name="Cervantes-Badillo M.G."/>
            <person name="Challacombe J."/>
            <person name="Chertkov O."/>
            <person name="McCluskey K."/>
            <person name="Coulpier F."/>
            <person name="Deshpande N."/>
            <person name="von Doehren H."/>
            <person name="Ebbole D.J."/>
            <person name="Esquivel-Naranjo E.U."/>
            <person name="Fekete E."/>
            <person name="Flipphi M."/>
            <person name="Glaser F."/>
            <person name="Gomez-Rodriguez E.Y."/>
            <person name="Gruber S."/>
            <person name="Han C."/>
            <person name="Henrissat B."/>
            <person name="Hermosa R."/>
            <person name="Hernandez-Onate M."/>
            <person name="Karaffa L."/>
            <person name="Kosti I."/>
            <person name="Le Crom S."/>
            <person name="Lindquist E."/>
            <person name="Lucas S."/>
            <person name="Luebeck M."/>
            <person name="Luebeck P.S."/>
            <person name="Margeot A."/>
            <person name="Metz B."/>
            <person name="Misra M."/>
            <person name="Nevalainen H."/>
            <person name="Omann M."/>
            <person name="Packer N."/>
            <person name="Perrone G."/>
            <person name="Uresti-Rivera E.E."/>
            <person name="Salamov A."/>
            <person name="Schmoll M."/>
            <person name="Seiboth B."/>
            <person name="Shapiro H."/>
            <person name="Sukno S."/>
            <person name="Tamayo-Ramos J.A."/>
            <person name="Tisch D."/>
            <person name="Wiest A."/>
            <person name="Wilkinson H.H."/>
            <person name="Zhang M."/>
            <person name="Coutinho P.M."/>
            <person name="Kenerley C.M."/>
            <person name="Monte E."/>
            <person name="Baker S.E."/>
            <person name="Grigoriev I.V."/>
        </authorList>
    </citation>
    <scope>NUCLEOTIDE SEQUENCE [LARGE SCALE GENOMIC DNA]</scope>
    <source>
        <strain evidence="2">Gv29-8 / FGSC 10586</strain>
    </source>
</reference>
<dbReference type="GeneID" id="25790163"/>
<keyword evidence="2" id="KW-1185">Reference proteome</keyword>
<organism evidence="1 2">
    <name type="scientific">Hypocrea virens (strain Gv29-8 / FGSC 10586)</name>
    <name type="common">Gliocladium virens</name>
    <name type="synonym">Trichoderma virens</name>
    <dbReference type="NCBI Taxonomy" id="413071"/>
    <lineage>
        <taxon>Eukaryota</taxon>
        <taxon>Fungi</taxon>
        <taxon>Dikarya</taxon>
        <taxon>Ascomycota</taxon>
        <taxon>Pezizomycotina</taxon>
        <taxon>Sordariomycetes</taxon>
        <taxon>Hypocreomycetidae</taxon>
        <taxon>Hypocreales</taxon>
        <taxon>Hypocreaceae</taxon>
        <taxon>Trichoderma</taxon>
    </lineage>
</organism>
<evidence type="ECO:0000313" key="2">
    <source>
        <dbReference type="Proteomes" id="UP000007115"/>
    </source>
</evidence>
<dbReference type="HOGENOM" id="CLU_2027056_0_0_1"/>
<dbReference type="VEuPathDB" id="FungiDB:TRIVIDRAFT_201713"/>
<protein>
    <submittedName>
        <fullName evidence="1">Uncharacterized protein</fullName>
    </submittedName>
</protein>
<dbReference type="RefSeq" id="XP_013955961.1">
    <property type="nucleotide sequence ID" value="XM_014100486.1"/>
</dbReference>
<sequence>MHLIIQFEEALFSRQMIELQQNNINTIALQIYCTNTTFLDIPYRRLLAKAFIAFNAAIPRCNTPTYWTLHEIQFSAIAKFSRGTQALASGSRLSIRGLAPLKTIGAPRATRGSASKAAETRT</sequence>
<dbReference type="AlphaFoldDB" id="G9MUV1"/>
<evidence type="ECO:0000313" key="1">
    <source>
        <dbReference type="EMBL" id="EHK21766.1"/>
    </source>
</evidence>
<dbReference type="InParanoid" id="G9MUV1"/>
<dbReference type="Proteomes" id="UP000007115">
    <property type="component" value="Unassembled WGS sequence"/>
</dbReference>
<name>G9MUV1_HYPVG</name>
<gene>
    <name evidence="1" type="ORF">TRIVIDRAFT_201713</name>
</gene>
<proteinExistence type="predicted"/>
<dbReference type="EMBL" id="ABDF02000063">
    <property type="protein sequence ID" value="EHK21766.1"/>
    <property type="molecule type" value="Genomic_DNA"/>
</dbReference>
<accession>G9MUV1</accession>
<comment type="caution">
    <text evidence="1">The sequence shown here is derived from an EMBL/GenBank/DDBJ whole genome shotgun (WGS) entry which is preliminary data.</text>
</comment>